<keyword evidence="1" id="KW-0378">Hydrolase</keyword>
<dbReference type="GO" id="GO:0016787">
    <property type="term" value="F:hydrolase activity"/>
    <property type="evidence" value="ECO:0007669"/>
    <property type="project" value="UniProtKB-KW"/>
</dbReference>
<dbReference type="SUPFAM" id="SSF53474">
    <property type="entry name" value="alpha/beta-Hydrolases"/>
    <property type="match status" value="1"/>
</dbReference>
<evidence type="ECO:0000313" key="1">
    <source>
        <dbReference type="EMBL" id="QEG00169.1"/>
    </source>
</evidence>
<gene>
    <name evidence="1" type="ORF">Mal15_42380</name>
</gene>
<dbReference type="Proteomes" id="UP000321353">
    <property type="component" value="Chromosome"/>
</dbReference>
<dbReference type="AlphaFoldDB" id="A0A5B9MG75"/>
<sequence>MKSILDNPAISGCYLFPQTRCVEDPFRVKIDQIELACYRRIIDADGFTMIHFHGNGEAVADYVPFMADVFADMGLNSLFVEYRDYGGSTGEAQLVAMLGDGEAAMDAAEVAPEKAIVFGRSIGSLYAIDLAHRQPSIAGLIIESGIADPLERFLTYTDLEAAGLDEADVQADVKRYFNHNKKLAGYTKPLLTLHCENDGLIDISHAERNHQWAGSRQKQLVRFPYGNHNTIFRANEIEYVDVVGRFVRALQR</sequence>
<dbReference type="RefSeq" id="WP_147869450.1">
    <property type="nucleotide sequence ID" value="NZ_CP036264.1"/>
</dbReference>
<dbReference type="KEGG" id="smam:Mal15_42380"/>
<keyword evidence="2" id="KW-1185">Reference proteome</keyword>
<dbReference type="EMBL" id="CP036264">
    <property type="protein sequence ID" value="QEG00169.1"/>
    <property type="molecule type" value="Genomic_DNA"/>
</dbReference>
<dbReference type="PANTHER" id="PTHR12277">
    <property type="entry name" value="ALPHA/BETA HYDROLASE DOMAIN-CONTAINING PROTEIN"/>
    <property type="match status" value="1"/>
</dbReference>
<dbReference type="Gene3D" id="3.40.50.1820">
    <property type="entry name" value="alpha/beta hydrolase"/>
    <property type="match status" value="1"/>
</dbReference>
<accession>A0A5B9MG75</accession>
<organism evidence="1 2">
    <name type="scientific">Stieleria maiorica</name>
    <dbReference type="NCBI Taxonomy" id="2795974"/>
    <lineage>
        <taxon>Bacteria</taxon>
        <taxon>Pseudomonadati</taxon>
        <taxon>Planctomycetota</taxon>
        <taxon>Planctomycetia</taxon>
        <taxon>Pirellulales</taxon>
        <taxon>Pirellulaceae</taxon>
        <taxon>Stieleria</taxon>
    </lineage>
</organism>
<protein>
    <submittedName>
        <fullName evidence="1">Alpha/beta hydrolase family protein</fullName>
    </submittedName>
</protein>
<reference evidence="1 2" key="1">
    <citation type="submission" date="2019-02" db="EMBL/GenBank/DDBJ databases">
        <title>Planctomycetal bacteria perform biofilm scaping via a novel small molecule.</title>
        <authorList>
            <person name="Jeske O."/>
            <person name="Boedeker C."/>
            <person name="Wiegand S."/>
            <person name="Breitling P."/>
            <person name="Kallscheuer N."/>
            <person name="Jogler M."/>
            <person name="Rohde M."/>
            <person name="Petersen J."/>
            <person name="Medema M.H."/>
            <person name="Surup F."/>
            <person name="Jogler C."/>
        </authorList>
    </citation>
    <scope>NUCLEOTIDE SEQUENCE [LARGE SCALE GENOMIC DNA]</scope>
    <source>
        <strain evidence="1 2">Mal15</strain>
    </source>
</reference>
<name>A0A5B9MG75_9BACT</name>
<dbReference type="InterPro" id="IPR029058">
    <property type="entry name" value="AB_hydrolase_fold"/>
</dbReference>
<evidence type="ECO:0000313" key="2">
    <source>
        <dbReference type="Proteomes" id="UP000321353"/>
    </source>
</evidence>
<proteinExistence type="predicted"/>